<dbReference type="EMBL" id="BNJF01000005">
    <property type="protein sequence ID" value="GHO49535.1"/>
    <property type="molecule type" value="Genomic_DNA"/>
</dbReference>
<sequence length="270" mass="30591">MLDPLPEMIEHLETDPTIPAEVPQLLRTLRSDMREVLGVNLLGLYLRGSLVQGDFDPLTSDIDFFAVVRQRLSQTEFAQLAAMHTRLGRLPNRYGAHLEGPYIDLGSARCFQVGERHPTIARGEELIWSLHDYNWLLERYIVREAGGVLFGPAPTSLIDPITDDELCAAVRRRLPEWLAWANRPDDPDWQGTRSHKAYVVETMCRALHTLATGELASKPQAVTWAITTLPEPYRTTAERSRIWHSDFTPDPSLNPEVMAFIRWAASQSIP</sequence>
<evidence type="ECO:0000259" key="2">
    <source>
        <dbReference type="Pfam" id="PF13427"/>
    </source>
</evidence>
<gene>
    <name evidence="3" type="ORF">KSX_76980</name>
</gene>
<evidence type="ECO:0000256" key="1">
    <source>
        <dbReference type="ARBA" id="ARBA00022679"/>
    </source>
</evidence>
<evidence type="ECO:0000313" key="4">
    <source>
        <dbReference type="Proteomes" id="UP000612362"/>
    </source>
</evidence>
<dbReference type="Pfam" id="PF13427">
    <property type="entry name" value="AadA_C"/>
    <property type="match status" value="1"/>
</dbReference>
<dbReference type="SUPFAM" id="SSF81301">
    <property type="entry name" value="Nucleotidyltransferase"/>
    <property type="match status" value="1"/>
</dbReference>
<dbReference type="GO" id="GO:0016740">
    <property type="term" value="F:transferase activity"/>
    <property type="evidence" value="ECO:0007669"/>
    <property type="project" value="UniProtKB-KW"/>
</dbReference>
<dbReference type="InterPro" id="IPR025184">
    <property type="entry name" value="AadA_C"/>
</dbReference>
<dbReference type="RefSeq" id="WP_220198649.1">
    <property type="nucleotide sequence ID" value="NZ_BNJF01000005.1"/>
</dbReference>
<dbReference type="InterPro" id="IPR043519">
    <property type="entry name" value="NT_sf"/>
</dbReference>
<organism evidence="3 4">
    <name type="scientific">Ktedonospora formicarum</name>
    <dbReference type="NCBI Taxonomy" id="2778364"/>
    <lineage>
        <taxon>Bacteria</taxon>
        <taxon>Bacillati</taxon>
        <taxon>Chloroflexota</taxon>
        <taxon>Ktedonobacteria</taxon>
        <taxon>Ktedonobacterales</taxon>
        <taxon>Ktedonobacteraceae</taxon>
        <taxon>Ktedonospora</taxon>
    </lineage>
</organism>
<feature type="domain" description="Adenylyltransferase AadA C-terminal" evidence="2">
    <location>
        <begin position="157"/>
        <end position="241"/>
    </location>
</feature>
<dbReference type="AlphaFoldDB" id="A0A8J3MYD6"/>
<keyword evidence="1" id="KW-0808">Transferase</keyword>
<reference evidence="3" key="1">
    <citation type="submission" date="2020-10" db="EMBL/GenBank/DDBJ databases">
        <title>Taxonomic study of unclassified bacteria belonging to the class Ktedonobacteria.</title>
        <authorList>
            <person name="Yabe S."/>
            <person name="Wang C.M."/>
            <person name="Zheng Y."/>
            <person name="Sakai Y."/>
            <person name="Cavaletti L."/>
            <person name="Monciardini P."/>
            <person name="Donadio S."/>
        </authorList>
    </citation>
    <scope>NUCLEOTIDE SEQUENCE</scope>
    <source>
        <strain evidence="3">SOSP1-1</strain>
    </source>
</reference>
<comment type="caution">
    <text evidence="3">The sequence shown here is derived from an EMBL/GenBank/DDBJ whole genome shotgun (WGS) entry which is preliminary data.</text>
</comment>
<evidence type="ECO:0000313" key="3">
    <source>
        <dbReference type="EMBL" id="GHO49535.1"/>
    </source>
</evidence>
<keyword evidence="4" id="KW-1185">Reference proteome</keyword>
<proteinExistence type="predicted"/>
<name>A0A8J3MYD6_9CHLR</name>
<protein>
    <recommendedName>
        <fullName evidence="2">Adenylyltransferase AadA C-terminal domain-containing protein</fullName>
    </recommendedName>
</protein>
<dbReference type="Proteomes" id="UP000612362">
    <property type="component" value="Unassembled WGS sequence"/>
</dbReference>
<accession>A0A8J3MYD6</accession>